<name>A0A849AAM0_9ACTN</name>
<dbReference type="PANTHER" id="PTHR48100">
    <property type="entry name" value="BROAD-SPECIFICITY PHOSPHATASE YOR283W-RELATED"/>
    <property type="match status" value="1"/>
</dbReference>
<dbReference type="SMART" id="SM00855">
    <property type="entry name" value="PGAM"/>
    <property type="match status" value="1"/>
</dbReference>
<protein>
    <submittedName>
        <fullName evidence="2">Histidine phosphatase family protein</fullName>
    </submittedName>
</protein>
<accession>A0A849AAM0</accession>
<dbReference type="AlphaFoldDB" id="A0A849AAM0"/>
<dbReference type="SUPFAM" id="SSF53254">
    <property type="entry name" value="Phosphoglycerate mutase-like"/>
    <property type="match status" value="1"/>
</dbReference>
<gene>
    <name evidence="2" type="ORF">HKD39_13140</name>
</gene>
<dbReference type="EMBL" id="JABEND010000007">
    <property type="protein sequence ID" value="NNG36636.1"/>
    <property type="molecule type" value="Genomic_DNA"/>
</dbReference>
<keyword evidence="3" id="KW-1185">Reference proteome</keyword>
<feature type="binding site" evidence="1">
    <location>
        <position position="64"/>
    </location>
    <ligand>
        <name>substrate</name>
    </ligand>
</feature>
<proteinExistence type="predicted"/>
<dbReference type="Gene3D" id="3.40.50.1240">
    <property type="entry name" value="Phosphoglycerate mutase-like"/>
    <property type="match status" value="1"/>
</dbReference>
<dbReference type="PANTHER" id="PTHR48100:SF15">
    <property type="entry name" value="SEDOHEPTULOSE 1,7-BISPHOSPHATASE"/>
    <property type="match status" value="1"/>
</dbReference>
<evidence type="ECO:0000313" key="3">
    <source>
        <dbReference type="Proteomes" id="UP000562984"/>
    </source>
</evidence>
<dbReference type="Proteomes" id="UP000562984">
    <property type="component" value="Unassembled WGS sequence"/>
</dbReference>
<dbReference type="InterPro" id="IPR050275">
    <property type="entry name" value="PGM_Phosphatase"/>
</dbReference>
<dbReference type="CDD" id="cd07067">
    <property type="entry name" value="HP_PGM_like"/>
    <property type="match status" value="1"/>
</dbReference>
<sequence>MAAPKGRIALLRHGETEWSRSGQHTSVTDLDLTDRGVRQAQSIPALLTALDVKPVAVLVSPRLRAQRTASLAGLSTTDIDDDLAEWSYGEYEGITSKQIHQTRPGWSIFTDGAPGGESPAEVGARADRVLDRAAALLTDGDVILVGHGHMSRVLAARWCGFPVAAGAALTMDAAAVTLLGFYHDDRAIERLNVPAELARSEQTGPVTP</sequence>
<dbReference type="GO" id="GO:0101006">
    <property type="term" value="F:protein histidine phosphatase activity"/>
    <property type="evidence" value="ECO:0007669"/>
    <property type="project" value="TreeGrafter"/>
</dbReference>
<comment type="caution">
    <text evidence="2">The sequence shown here is derived from an EMBL/GenBank/DDBJ whole genome shotgun (WGS) entry which is preliminary data.</text>
</comment>
<dbReference type="GO" id="GO:0070297">
    <property type="term" value="P:regulation of phosphorelay signal transduction system"/>
    <property type="evidence" value="ECO:0007669"/>
    <property type="project" value="TreeGrafter"/>
</dbReference>
<dbReference type="Pfam" id="PF00300">
    <property type="entry name" value="His_Phos_1"/>
    <property type="match status" value="1"/>
</dbReference>
<reference evidence="2 3" key="1">
    <citation type="submission" date="2020-05" db="EMBL/GenBank/DDBJ databases">
        <title>Nakamurella sp. DB0629 isolated from air conditioner.</title>
        <authorList>
            <person name="Kim D.H."/>
            <person name="Kim D.-U."/>
        </authorList>
    </citation>
    <scope>NUCLEOTIDE SEQUENCE [LARGE SCALE GENOMIC DNA]</scope>
    <source>
        <strain evidence="2 3">DB0629</strain>
    </source>
</reference>
<organism evidence="2 3">
    <name type="scientific">Nakamurella aerolata</name>
    <dbReference type="NCBI Taxonomy" id="1656892"/>
    <lineage>
        <taxon>Bacteria</taxon>
        <taxon>Bacillati</taxon>
        <taxon>Actinomycetota</taxon>
        <taxon>Actinomycetes</taxon>
        <taxon>Nakamurellales</taxon>
        <taxon>Nakamurellaceae</taxon>
        <taxon>Nakamurella</taxon>
    </lineage>
</organism>
<dbReference type="InterPro" id="IPR013078">
    <property type="entry name" value="His_Pase_superF_clade-1"/>
</dbReference>
<dbReference type="InterPro" id="IPR029033">
    <property type="entry name" value="His_PPase_superfam"/>
</dbReference>
<evidence type="ECO:0000256" key="1">
    <source>
        <dbReference type="PIRSR" id="PIRSR613078-2"/>
    </source>
</evidence>
<dbReference type="RefSeq" id="WP_171200326.1">
    <property type="nucleotide sequence ID" value="NZ_JABEND010000007.1"/>
</dbReference>
<evidence type="ECO:0000313" key="2">
    <source>
        <dbReference type="EMBL" id="NNG36636.1"/>
    </source>
</evidence>